<evidence type="ECO:0000313" key="2">
    <source>
        <dbReference type="EMBL" id="MFB9731210.1"/>
    </source>
</evidence>
<evidence type="ECO:0000256" key="1">
    <source>
        <dbReference type="SAM" id="MobiDB-lite"/>
    </source>
</evidence>
<evidence type="ECO:0008006" key="4">
    <source>
        <dbReference type="Google" id="ProtNLM"/>
    </source>
</evidence>
<feature type="compositionally biased region" description="Low complexity" evidence="1">
    <location>
        <begin position="50"/>
        <end position="65"/>
    </location>
</feature>
<feature type="region of interest" description="Disordered" evidence="1">
    <location>
        <begin position="15"/>
        <end position="65"/>
    </location>
</feature>
<organism evidence="2 3">
    <name type="scientific">Ornithinimicrobium kibberense</name>
    <dbReference type="NCBI Taxonomy" id="282060"/>
    <lineage>
        <taxon>Bacteria</taxon>
        <taxon>Bacillati</taxon>
        <taxon>Actinomycetota</taxon>
        <taxon>Actinomycetes</taxon>
        <taxon>Micrococcales</taxon>
        <taxon>Ornithinimicrobiaceae</taxon>
        <taxon>Ornithinimicrobium</taxon>
    </lineage>
</organism>
<dbReference type="EMBL" id="JBHMAX010000007">
    <property type="protein sequence ID" value="MFB9731210.1"/>
    <property type="molecule type" value="Genomic_DNA"/>
</dbReference>
<reference evidence="2 3" key="1">
    <citation type="submission" date="2024-09" db="EMBL/GenBank/DDBJ databases">
        <authorList>
            <person name="Sun Q."/>
            <person name="Mori K."/>
        </authorList>
    </citation>
    <scope>NUCLEOTIDE SEQUENCE [LARGE SCALE GENOMIC DNA]</scope>
    <source>
        <strain evidence="2 3">JCM 12763</strain>
    </source>
</reference>
<name>A0ABV5V077_9MICO</name>
<gene>
    <name evidence="2" type="ORF">ACFFN0_04030</name>
</gene>
<accession>A0ABV5V077</accession>
<evidence type="ECO:0000313" key="3">
    <source>
        <dbReference type="Proteomes" id="UP001589613"/>
    </source>
</evidence>
<comment type="caution">
    <text evidence="2">The sequence shown here is derived from an EMBL/GenBank/DDBJ whole genome shotgun (WGS) entry which is preliminary data.</text>
</comment>
<protein>
    <recommendedName>
        <fullName evidence="4">Substrate-binding family protein</fullName>
    </recommendedName>
</protein>
<feature type="compositionally biased region" description="Low complexity" evidence="1">
    <location>
        <begin position="23"/>
        <end position="33"/>
    </location>
</feature>
<keyword evidence="3" id="KW-1185">Reference proteome</keyword>
<dbReference type="RefSeq" id="WP_141337850.1">
    <property type="nucleotide sequence ID" value="NZ_JBHMAX010000007.1"/>
</dbReference>
<proteinExistence type="predicted"/>
<dbReference type="Proteomes" id="UP001589613">
    <property type="component" value="Unassembled WGS sequence"/>
</dbReference>
<sequence length="65" mass="6598">MKTIVLGHDDTGVAARPLGAPGVPSVPRPRVSSAHGALGEGRVLRPAVSTLTTDPTLDPTTARTT</sequence>